<evidence type="ECO:0000313" key="2">
    <source>
        <dbReference type="Proteomes" id="UP000315908"/>
    </source>
</evidence>
<comment type="caution">
    <text evidence="1">The sequence shown here is derived from an EMBL/GenBank/DDBJ whole genome shotgun (WGS) entry which is preliminary data.</text>
</comment>
<dbReference type="EMBL" id="VLKR01000066">
    <property type="protein sequence ID" value="TWI12457.1"/>
    <property type="molecule type" value="Genomic_DNA"/>
</dbReference>
<proteinExistence type="predicted"/>
<evidence type="ECO:0000313" key="1">
    <source>
        <dbReference type="EMBL" id="TWI12457.1"/>
    </source>
</evidence>
<sequence>MIPSKADISSRAESAISNMTSEGGQPLKITNWYSATFLFKSAKTAFKQRKM</sequence>
<dbReference type="AlphaFoldDB" id="A0A562LXV1"/>
<protein>
    <submittedName>
        <fullName evidence="1">Uncharacterized protein</fullName>
    </submittedName>
</protein>
<organism evidence="1 2">
    <name type="scientific">Sphingobacterium siyangense</name>
    <dbReference type="NCBI Taxonomy" id="459529"/>
    <lineage>
        <taxon>Bacteria</taxon>
        <taxon>Pseudomonadati</taxon>
        <taxon>Bacteroidota</taxon>
        <taxon>Sphingobacteriia</taxon>
        <taxon>Sphingobacteriales</taxon>
        <taxon>Sphingobacteriaceae</taxon>
        <taxon>Sphingobacterium</taxon>
    </lineage>
</organism>
<name>A0A562LXV1_9SPHI</name>
<gene>
    <name evidence="1" type="ORF">IQ31_05581</name>
</gene>
<dbReference type="Proteomes" id="UP000315908">
    <property type="component" value="Unassembled WGS sequence"/>
</dbReference>
<reference evidence="1 2" key="1">
    <citation type="journal article" date="2015" name="Stand. Genomic Sci.">
        <title>Genomic Encyclopedia of Bacterial and Archaeal Type Strains, Phase III: the genomes of soil and plant-associated and newly described type strains.</title>
        <authorList>
            <person name="Whitman W.B."/>
            <person name="Woyke T."/>
            <person name="Klenk H.P."/>
            <person name="Zhou Y."/>
            <person name="Lilburn T.G."/>
            <person name="Beck B.J."/>
            <person name="De Vos P."/>
            <person name="Vandamme P."/>
            <person name="Eisen J.A."/>
            <person name="Garrity G."/>
            <person name="Hugenholtz P."/>
            <person name="Kyrpides N.C."/>
        </authorList>
    </citation>
    <scope>NUCLEOTIDE SEQUENCE [LARGE SCALE GENOMIC DNA]</scope>
    <source>
        <strain evidence="1 2">CGMCC 1.6855</strain>
    </source>
</reference>
<accession>A0A562LXV1</accession>